<keyword evidence="1" id="KW-1133">Transmembrane helix</keyword>
<dbReference type="EMBL" id="AY816105">
    <property type="protein sequence ID" value="AAW27837.1"/>
    <property type="molecule type" value="mRNA"/>
</dbReference>
<reference evidence="2" key="2">
    <citation type="journal article" date="2006" name="PLoS Pathog.">
        <title>New perspectives on host-parasite interplay by comparative transcriptomic and proteomic analyses of Schistosoma japonicum.</title>
        <authorList>
            <person name="Liu F."/>
            <person name="Lu J."/>
            <person name="Hu W."/>
            <person name="Wang S.Y."/>
            <person name="Cui S.J."/>
            <person name="Chi M."/>
            <person name="Yan Q."/>
            <person name="Wang X.R."/>
            <person name="Song H.D."/>
            <person name="Xu X.N."/>
            <person name="Wang J.J."/>
            <person name="Zhang X.L."/>
            <person name="Zhang X."/>
            <person name="Wang Z.Q."/>
            <person name="Xue C.L."/>
            <person name="Brindley P.J."/>
            <person name="McManus D.P."/>
            <person name="Yang P.Y."/>
            <person name="Feng Z."/>
            <person name="Chen Z."/>
            <person name="Han Z.G."/>
        </authorList>
    </citation>
    <scope>NUCLEOTIDE SEQUENCE</scope>
</reference>
<proteinExistence type="evidence at transcript level"/>
<keyword evidence="1" id="KW-0472">Membrane</keyword>
<dbReference type="AlphaFoldDB" id="Q5D8L9"/>
<feature type="transmembrane region" description="Helical" evidence="1">
    <location>
        <begin position="48"/>
        <end position="68"/>
    </location>
</feature>
<accession>Q5D8L9</accession>
<organism evidence="2">
    <name type="scientific">Schistosoma japonicum</name>
    <name type="common">Blood fluke</name>
    <dbReference type="NCBI Taxonomy" id="6182"/>
    <lineage>
        <taxon>Eukaryota</taxon>
        <taxon>Metazoa</taxon>
        <taxon>Spiralia</taxon>
        <taxon>Lophotrochozoa</taxon>
        <taxon>Platyhelminthes</taxon>
        <taxon>Trematoda</taxon>
        <taxon>Digenea</taxon>
        <taxon>Strigeidida</taxon>
        <taxon>Schistosomatoidea</taxon>
        <taxon>Schistosomatidae</taxon>
        <taxon>Schistosoma</taxon>
    </lineage>
</organism>
<keyword evidence="1" id="KW-0812">Transmembrane</keyword>
<evidence type="ECO:0000256" key="1">
    <source>
        <dbReference type="SAM" id="Phobius"/>
    </source>
</evidence>
<sequence>MHSWNKILLGDQCANAGDQRFSKWIQKEELTFLRTDISDDILDITPHWLLIVFFSSFLFQLTALVTPAKITTLVASQSPAVRLYYFFFKGEDVVNRKTTEVIFGNSIQFIQSS</sequence>
<reference evidence="2" key="1">
    <citation type="submission" date="2004-11" db="EMBL/GenBank/DDBJ databases">
        <title>The full-length cDNA sequences of Schistosoma japonicum genes.</title>
        <authorList>
            <person name="Han Z."/>
        </authorList>
    </citation>
    <scope>NUCLEOTIDE SEQUENCE</scope>
</reference>
<protein>
    <submittedName>
        <fullName evidence="2">SJCHGC02199 protein</fullName>
    </submittedName>
</protein>
<evidence type="ECO:0000313" key="2">
    <source>
        <dbReference type="EMBL" id="AAW27837.1"/>
    </source>
</evidence>
<name>Q5D8L9_SCHJA</name>